<dbReference type="PROSITE" id="PS50089">
    <property type="entry name" value="ZF_RING_2"/>
    <property type="match status" value="1"/>
</dbReference>
<keyword evidence="3" id="KW-0808">Transferase</keyword>
<dbReference type="PANTHER" id="PTHR46077:SF1">
    <property type="entry name" value="TOP1 BINDING ARGININE_SERINE RICH PROTEIN, E3 UBIQUITIN LIGASE"/>
    <property type="match status" value="1"/>
</dbReference>
<dbReference type="VEuPathDB" id="FungiDB:PV09_08108"/>
<dbReference type="SUPFAM" id="SSF57850">
    <property type="entry name" value="RING/U-box"/>
    <property type="match status" value="1"/>
</dbReference>
<dbReference type="GO" id="GO:0008270">
    <property type="term" value="F:zinc ion binding"/>
    <property type="evidence" value="ECO:0007669"/>
    <property type="project" value="UniProtKB-KW"/>
</dbReference>
<evidence type="ECO:0000256" key="1">
    <source>
        <dbReference type="ARBA" id="ARBA00000900"/>
    </source>
</evidence>
<evidence type="ECO:0000259" key="8">
    <source>
        <dbReference type="PROSITE" id="PS50089"/>
    </source>
</evidence>
<comment type="catalytic activity">
    <reaction evidence="1">
        <text>S-ubiquitinyl-[E2 ubiquitin-conjugating enzyme]-L-cysteine + [acceptor protein]-L-lysine = [E2 ubiquitin-conjugating enzyme]-L-cysteine + N(6)-ubiquitinyl-[acceptor protein]-L-lysine.</text>
        <dbReference type="EC" id="2.3.2.27"/>
    </reaction>
</comment>
<sequence length="275" mass="31232">MTAAGDTNRTAERALEVKTNSADPRDHCAICLESISERAITAPCNHALFDYLCLLTWLLDHDARCPLCKTEVVSVSYDFVSTTEFKTFIVPKKPPPTSSRSLHDRHDSPGDQSRTLSRSRRRQRPASNLPSDSDRALETRRSIYCRQLYSLHVGSNSISGHRNFTARTFSASLELQSRARIWIRRELGVFDFLNSVKGPNGATRRVNNAEFLLEYIIAMLKSVDIKDCSGRAEHILGEFLGKSNARLFLHELEAWLRSPYCDVREWDAVVQYPDL</sequence>
<dbReference type="InterPro" id="IPR001841">
    <property type="entry name" value="Znf_RING"/>
</dbReference>
<dbReference type="STRING" id="253628.A0A0D2AMP8"/>
<evidence type="ECO:0000256" key="5">
    <source>
        <dbReference type="ARBA" id="ARBA00023163"/>
    </source>
</evidence>
<dbReference type="EMBL" id="KN847564">
    <property type="protein sequence ID" value="KIW00399.1"/>
    <property type="molecule type" value="Genomic_DNA"/>
</dbReference>
<name>A0A0D2AMP8_9PEZI</name>
<dbReference type="GO" id="GO:0061630">
    <property type="term" value="F:ubiquitin protein ligase activity"/>
    <property type="evidence" value="ECO:0007669"/>
    <property type="project" value="UniProtKB-EC"/>
</dbReference>
<dbReference type="OrthoDB" id="21204at2759"/>
<dbReference type="InParanoid" id="A0A0D2AMP8"/>
<dbReference type="GO" id="GO:0000209">
    <property type="term" value="P:protein polyubiquitination"/>
    <property type="evidence" value="ECO:0007669"/>
    <property type="project" value="TreeGrafter"/>
</dbReference>
<dbReference type="EC" id="2.3.2.27" evidence="2"/>
<dbReference type="Proteomes" id="UP000053259">
    <property type="component" value="Unassembled WGS sequence"/>
</dbReference>
<evidence type="ECO:0000256" key="7">
    <source>
        <dbReference type="SAM" id="MobiDB-lite"/>
    </source>
</evidence>
<evidence type="ECO:0000313" key="10">
    <source>
        <dbReference type="Proteomes" id="UP000053259"/>
    </source>
</evidence>
<dbReference type="SMART" id="SM00184">
    <property type="entry name" value="RING"/>
    <property type="match status" value="1"/>
</dbReference>
<dbReference type="Gene3D" id="3.30.40.10">
    <property type="entry name" value="Zinc/RING finger domain, C3HC4 (zinc finger)"/>
    <property type="match status" value="1"/>
</dbReference>
<organism evidence="9 10">
    <name type="scientific">Verruconis gallopava</name>
    <dbReference type="NCBI Taxonomy" id="253628"/>
    <lineage>
        <taxon>Eukaryota</taxon>
        <taxon>Fungi</taxon>
        <taxon>Dikarya</taxon>
        <taxon>Ascomycota</taxon>
        <taxon>Pezizomycotina</taxon>
        <taxon>Dothideomycetes</taxon>
        <taxon>Pleosporomycetidae</taxon>
        <taxon>Venturiales</taxon>
        <taxon>Sympoventuriaceae</taxon>
        <taxon>Verruconis</taxon>
    </lineage>
</organism>
<dbReference type="Pfam" id="PF13639">
    <property type="entry name" value="zf-RING_2"/>
    <property type="match status" value="1"/>
</dbReference>
<dbReference type="GeneID" id="27316081"/>
<accession>A0A0D2AMP8</accession>
<keyword evidence="4" id="KW-0805">Transcription regulation</keyword>
<evidence type="ECO:0000256" key="4">
    <source>
        <dbReference type="ARBA" id="ARBA00023015"/>
    </source>
</evidence>
<feature type="domain" description="RING-type" evidence="8">
    <location>
        <begin position="28"/>
        <end position="69"/>
    </location>
</feature>
<proteinExistence type="predicted"/>
<dbReference type="InterPro" id="IPR013083">
    <property type="entry name" value="Znf_RING/FYVE/PHD"/>
</dbReference>
<keyword evidence="6" id="KW-0479">Metal-binding</keyword>
<evidence type="ECO:0000256" key="3">
    <source>
        <dbReference type="ARBA" id="ARBA00022679"/>
    </source>
</evidence>
<dbReference type="GO" id="GO:0006513">
    <property type="term" value="P:protein monoubiquitination"/>
    <property type="evidence" value="ECO:0007669"/>
    <property type="project" value="TreeGrafter"/>
</dbReference>
<keyword evidence="6" id="KW-0862">Zinc</keyword>
<dbReference type="AlphaFoldDB" id="A0A0D2AMP8"/>
<feature type="region of interest" description="Disordered" evidence="7">
    <location>
        <begin position="90"/>
        <end position="134"/>
    </location>
</feature>
<evidence type="ECO:0000256" key="2">
    <source>
        <dbReference type="ARBA" id="ARBA00012483"/>
    </source>
</evidence>
<protein>
    <recommendedName>
        <fullName evidence="2">RING-type E3 ubiquitin transferase</fullName>
        <ecNumber evidence="2">2.3.2.27</ecNumber>
    </recommendedName>
</protein>
<keyword evidence="6" id="KW-0863">Zinc-finger</keyword>
<keyword evidence="10" id="KW-1185">Reference proteome</keyword>
<dbReference type="HOGENOM" id="CLU_050242_0_0_1"/>
<keyword evidence="5" id="KW-0804">Transcription</keyword>
<reference evidence="9 10" key="1">
    <citation type="submission" date="2015-01" db="EMBL/GenBank/DDBJ databases">
        <title>The Genome Sequence of Ochroconis gallopava CBS43764.</title>
        <authorList>
            <consortium name="The Broad Institute Genomics Platform"/>
            <person name="Cuomo C."/>
            <person name="de Hoog S."/>
            <person name="Gorbushina A."/>
            <person name="Stielow B."/>
            <person name="Teixiera M."/>
            <person name="Abouelleil A."/>
            <person name="Chapman S.B."/>
            <person name="Priest M."/>
            <person name="Young S.K."/>
            <person name="Wortman J."/>
            <person name="Nusbaum C."/>
            <person name="Birren B."/>
        </authorList>
    </citation>
    <scope>NUCLEOTIDE SEQUENCE [LARGE SCALE GENOMIC DNA]</scope>
    <source>
        <strain evidence="9 10">CBS 43764</strain>
    </source>
</reference>
<evidence type="ECO:0000313" key="9">
    <source>
        <dbReference type="EMBL" id="KIW00399.1"/>
    </source>
</evidence>
<evidence type="ECO:0000256" key="6">
    <source>
        <dbReference type="PROSITE-ProRule" id="PRU00175"/>
    </source>
</evidence>
<dbReference type="PANTHER" id="PTHR46077">
    <property type="entry name" value="E3 UBIQUITIN-PROTEIN LIGASE TOPORS"/>
    <property type="match status" value="1"/>
</dbReference>
<dbReference type="RefSeq" id="XP_016210268.1">
    <property type="nucleotide sequence ID" value="XM_016361962.1"/>
</dbReference>
<gene>
    <name evidence="9" type="ORF">PV09_08108</name>
</gene>